<gene>
    <name evidence="3" type="ORF">ACFOJE_10620</name>
</gene>
<sequence>MSRSRPAVVLFASFSLLAGASAALAEPGHGKDGNPHRQAPHENHAGHGDKRQAQGHGDHDTGLYSGYRGDYRYPGRIDEERIRRVLDDNRGYWNPGAALPPGIQKRLARGKPLPPGIATRLDGRLYGRLPYYDGYEWMQAGTELILVGVATGVIHEVVHDIFH</sequence>
<dbReference type="Proteomes" id="UP001595457">
    <property type="component" value="Unassembled WGS sequence"/>
</dbReference>
<feature type="compositionally biased region" description="Basic and acidic residues" evidence="1">
    <location>
        <begin position="28"/>
        <end position="61"/>
    </location>
</feature>
<evidence type="ECO:0000313" key="3">
    <source>
        <dbReference type="EMBL" id="MFC2972662.1"/>
    </source>
</evidence>
<evidence type="ECO:0000256" key="2">
    <source>
        <dbReference type="SAM" id="SignalP"/>
    </source>
</evidence>
<protein>
    <submittedName>
        <fullName evidence="3">Anti-virulence regulator CigR family protein</fullName>
    </submittedName>
</protein>
<keyword evidence="4" id="KW-1185">Reference proteome</keyword>
<accession>A0ABV7ATI0</accession>
<proteinExistence type="predicted"/>
<feature type="signal peptide" evidence="2">
    <location>
        <begin position="1"/>
        <end position="25"/>
    </location>
</feature>
<reference evidence="4" key="1">
    <citation type="journal article" date="2019" name="Int. J. Syst. Evol. Microbiol.">
        <title>The Global Catalogue of Microorganisms (GCM) 10K type strain sequencing project: providing services to taxonomists for standard genome sequencing and annotation.</title>
        <authorList>
            <consortium name="The Broad Institute Genomics Platform"/>
            <consortium name="The Broad Institute Genome Sequencing Center for Infectious Disease"/>
            <person name="Wu L."/>
            <person name="Ma J."/>
        </authorList>
    </citation>
    <scope>NUCLEOTIDE SEQUENCE [LARGE SCALE GENOMIC DNA]</scope>
    <source>
        <strain evidence="4">KCTC 62195</strain>
    </source>
</reference>
<name>A0ABV7ATI0_9GAMM</name>
<dbReference type="NCBIfam" id="NF040487">
    <property type="entry name" value="T3SS_CigR_fam"/>
    <property type="match status" value="1"/>
</dbReference>
<evidence type="ECO:0000313" key="4">
    <source>
        <dbReference type="Proteomes" id="UP001595457"/>
    </source>
</evidence>
<organism evidence="3 4">
    <name type="scientific">Azotobacter bryophylli</name>
    <dbReference type="NCBI Taxonomy" id="1986537"/>
    <lineage>
        <taxon>Bacteria</taxon>
        <taxon>Pseudomonadati</taxon>
        <taxon>Pseudomonadota</taxon>
        <taxon>Gammaproteobacteria</taxon>
        <taxon>Pseudomonadales</taxon>
        <taxon>Pseudomonadaceae</taxon>
        <taxon>Azotobacter</taxon>
    </lineage>
</organism>
<dbReference type="EMBL" id="JBHRSJ010000019">
    <property type="protein sequence ID" value="MFC2972662.1"/>
    <property type="molecule type" value="Genomic_DNA"/>
</dbReference>
<dbReference type="Gene3D" id="3.10.450.160">
    <property type="entry name" value="inner membrane protein cigr"/>
    <property type="match status" value="1"/>
</dbReference>
<dbReference type="RefSeq" id="WP_377814312.1">
    <property type="nucleotide sequence ID" value="NZ_JBHRSJ010000019.1"/>
</dbReference>
<feature type="chain" id="PRO_5046279696" evidence="2">
    <location>
        <begin position="26"/>
        <end position="163"/>
    </location>
</feature>
<comment type="caution">
    <text evidence="3">The sequence shown here is derived from an EMBL/GenBank/DDBJ whole genome shotgun (WGS) entry which is preliminary data.</text>
</comment>
<evidence type="ECO:0000256" key="1">
    <source>
        <dbReference type="SAM" id="MobiDB-lite"/>
    </source>
</evidence>
<feature type="region of interest" description="Disordered" evidence="1">
    <location>
        <begin position="25"/>
        <end position="67"/>
    </location>
</feature>
<keyword evidence="2" id="KW-0732">Signal</keyword>